<dbReference type="Proteomes" id="UP000199581">
    <property type="component" value="Unassembled WGS sequence"/>
</dbReference>
<dbReference type="RefSeq" id="WP_092193546.1">
    <property type="nucleotide sequence ID" value="NZ_FOTO01000011.1"/>
</dbReference>
<gene>
    <name evidence="1" type="ORF">SAMN05421830_11193</name>
</gene>
<dbReference type="AlphaFoldDB" id="A0A8G2F8E8"/>
<comment type="caution">
    <text evidence="1">The sequence shown here is derived from an EMBL/GenBank/DDBJ whole genome shotgun (WGS) entry which is preliminary data.</text>
</comment>
<sequence length="109" mass="12466">MHFKEQSFAAAMEICSESELAEVVHAWIPGDAGYVVHAWAEVEDAVYDLTESERPIAKADYYERMGVRPHLTRRYGRVEYFTLMAETGSFGPFDTKFFFANQTSFLPQA</sequence>
<dbReference type="EMBL" id="FOTO01000011">
    <property type="protein sequence ID" value="SFM01232.1"/>
    <property type="molecule type" value="Genomic_DNA"/>
</dbReference>
<protein>
    <submittedName>
        <fullName evidence="1">Uncharacterized protein</fullName>
    </submittedName>
</protein>
<accession>A0A8G2F8E8</accession>
<organism evidence="1 2">
    <name type="scientific">Desulfomicrobium norvegicum (strain DSM 1741 / NCIMB 8310)</name>
    <name type="common">Desulfovibrio baculatus (strain Norway 4)</name>
    <name type="synonym">Desulfovibrio desulfuricans (strain Norway 4)</name>
    <dbReference type="NCBI Taxonomy" id="52561"/>
    <lineage>
        <taxon>Bacteria</taxon>
        <taxon>Pseudomonadati</taxon>
        <taxon>Thermodesulfobacteriota</taxon>
        <taxon>Desulfovibrionia</taxon>
        <taxon>Desulfovibrionales</taxon>
        <taxon>Desulfomicrobiaceae</taxon>
        <taxon>Desulfomicrobium</taxon>
    </lineage>
</organism>
<proteinExistence type="predicted"/>
<name>A0A8G2F8E8_DESNO</name>
<reference evidence="1 2" key="1">
    <citation type="submission" date="2016-10" db="EMBL/GenBank/DDBJ databases">
        <authorList>
            <person name="Varghese N."/>
            <person name="Submissions S."/>
        </authorList>
    </citation>
    <scope>NUCLEOTIDE SEQUENCE [LARGE SCALE GENOMIC DNA]</scope>
    <source>
        <strain evidence="1 2">DSM 1741</strain>
    </source>
</reference>
<dbReference type="OrthoDB" id="5461027at2"/>
<keyword evidence="2" id="KW-1185">Reference proteome</keyword>
<evidence type="ECO:0000313" key="2">
    <source>
        <dbReference type="Proteomes" id="UP000199581"/>
    </source>
</evidence>
<evidence type="ECO:0000313" key="1">
    <source>
        <dbReference type="EMBL" id="SFM01232.1"/>
    </source>
</evidence>